<dbReference type="Proteomes" id="UP000650628">
    <property type="component" value="Unassembled WGS sequence"/>
</dbReference>
<dbReference type="GO" id="GO:0006310">
    <property type="term" value="P:DNA recombination"/>
    <property type="evidence" value="ECO:0007669"/>
    <property type="project" value="UniProtKB-KW"/>
</dbReference>
<accession>A0A8J3TV39</accession>
<dbReference type="Gene3D" id="1.10.150.130">
    <property type="match status" value="1"/>
</dbReference>
<comment type="caution">
    <text evidence="4">The sequence shown here is derived from an EMBL/GenBank/DDBJ whole genome shotgun (WGS) entry which is preliminary data.</text>
</comment>
<feature type="region of interest" description="Disordered" evidence="3">
    <location>
        <begin position="314"/>
        <end position="342"/>
    </location>
</feature>
<dbReference type="InterPro" id="IPR011010">
    <property type="entry name" value="DNA_brk_join_enz"/>
</dbReference>
<dbReference type="Gene3D" id="1.10.443.10">
    <property type="entry name" value="Intergrase catalytic core"/>
    <property type="match status" value="1"/>
</dbReference>
<evidence type="ECO:0000313" key="5">
    <source>
        <dbReference type="Proteomes" id="UP000650628"/>
    </source>
</evidence>
<dbReference type="RefSeq" id="WP_203956863.1">
    <property type="nucleotide sequence ID" value="NZ_BOOO01000037.1"/>
</dbReference>
<dbReference type="SUPFAM" id="SSF56349">
    <property type="entry name" value="DNA breaking-rejoining enzymes"/>
    <property type="match status" value="1"/>
</dbReference>
<evidence type="ECO:0000256" key="3">
    <source>
        <dbReference type="SAM" id="MobiDB-lite"/>
    </source>
</evidence>
<organism evidence="4 5">
    <name type="scientific">Planotetraspora mira</name>
    <dbReference type="NCBI Taxonomy" id="58121"/>
    <lineage>
        <taxon>Bacteria</taxon>
        <taxon>Bacillati</taxon>
        <taxon>Actinomycetota</taxon>
        <taxon>Actinomycetes</taxon>
        <taxon>Streptosporangiales</taxon>
        <taxon>Streptosporangiaceae</taxon>
        <taxon>Planotetraspora</taxon>
    </lineage>
</organism>
<evidence type="ECO:0000256" key="2">
    <source>
        <dbReference type="ARBA" id="ARBA00023172"/>
    </source>
</evidence>
<reference evidence="4 5" key="1">
    <citation type="submission" date="2021-01" db="EMBL/GenBank/DDBJ databases">
        <title>Whole genome shotgun sequence of Planotetraspora mira NBRC 15435.</title>
        <authorList>
            <person name="Komaki H."/>
            <person name="Tamura T."/>
        </authorList>
    </citation>
    <scope>NUCLEOTIDE SEQUENCE [LARGE SCALE GENOMIC DNA]</scope>
    <source>
        <strain evidence="4 5">NBRC 15435</strain>
    </source>
</reference>
<proteinExistence type="predicted"/>
<name>A0A8J3TV39_9ACTN</name>
<dbReference type="EMBL" id="BOOO01000037">
    <property type="protein sequence ID" value="GII33011.1"/>
    <property type="molecule type" value="Genomic_DNA"/>
</dbReference>
<gene>
    <name evidence="4" type="ORF">Pmi06nite_64530</name>
</gene>
<evidence type="ECO:0008006" key="6">
    <source>
        <dbReference type="Google" id="ProtNLM"/>
    </source>
</evidence>
<keyword evidence="5" id="KW-1185">Reference proteome</keyword>
<sequence length="367" mass="40154">MTPYLPKRAYQSDAAAVLDNAEEVRRILQTIASDGRFRVRLVACDRHSGLALDETLAATAAWLGNKSPVLRADQLRQLRSWLHHCEREGVHPLDPQVWDVIRWLDSLAPDRTPMAVSSALATLRSWYSRLYHGGLCTRHPAIDLRCAPAAPTLDLTGAHCVSASAALVDYAEWRALTHGDETAWSERNWRDAALVAIWFHTAIAPPPLLDLDLADLQWTPETKQAPHRSVAWHGDYEGGRLPLTAQPACLLLRYLTHRAARQHLPLEQLSGPLFATAPRRLSPEQRLTDMEVINILARLSAECGLPCRASLTPCPTGHTEADRPLPGTTNAYGDDGGEPAVAPQRRGALTIKSHGGGCTAVSAAEPP</sequence>
<keyword evidence="2" id="KW-0233">DNA recombination</keyword>
<evidence type="ECO:0000256" key="1">
    <source>
        <dbReference type="ARBA" id="ARBA00023125"/>
    </source>
</evidence>
<dbReference type="AlphaFoldDB" id="A0A8J3TV39"/>
<evidence type="ECO:0000313" key="4">
    <source>
        <dbReference type="EMBL" id="GII33011.1"/>
    </source>
</evidence>
<dbReference type="InterPro" id="IPR010998">
    <property type="entry name" value="Integrase_recombinase_N"/>
</dbReference>
<keyword evidence="1" id="KW-0238">DNA-binding</keyword>
<protein>
    <recommendedName>
        <fullName evidence="6">Integrase</fullName>
    </recommendedName>
</protein>
<dbReference type="InterPro" id="IPR013762">
    <property type="entry name" value="Integrase-like_cat_sf"/>
</dbReference>
<dbReference type="GO" id="GO:0015074">
    <property type="term" value="P:DNA integration"/>
    <property type="evidence" value="ECO:0007669"/>
    <property type="project" value="InterPro"/>
</dbReference>
<dbReference type="GO" id="GO:0003677">
    <property type="term" value="F:DNA binding"/>
    <property type="evidence" value="ECO:0007669"/>
    <property type="project" value="UniProtKB-KW"/>
</dbReference>